<protein>
    <submittedName>
        <fullName evidence="1">Uncharacterized protein</fullName>
    </submittedName>
</protein>
<dbReference type="AlphaFoldDB" id="X0KU59"/>
<dbReference type="Proteomes" id="UP000030701">
    <property type="component" value="Unassembled WGS sequence"/>
</dbReference>
<name>X0KU59_FUSOX</name>
<organism evidence="1">
    <name type="scientific">Fusarium oxysporum f. sp. vasinfectum 25433</name>
    <dbReference type="NCBI Taxonomy" id="1089449"/>
    <lineage>
        <taxon>Eukaryota</taxon>
        <taxon>Fungi</taxon>
        <taxon>Dikarya</taxon>
        <taxon>Ascomycota</taxon>
        <taxon>Pezizomycotina</taxon>
        <taxon>Sordariomycetes</taxon>
        <taxon>Hypocreomycetidae</taxon>
        <taxon>Hypocreales</taxon>
        <taxon>Nectriaceae</taxon>
        <taxon>Fusarium</taxon>
        <taxon>Fusarium oxysporum species complex</taxon>
    </lineage>
</organism>
<gene>
    <name evidence="1" type="ORF">FOTG_19202</name>
</gene>
<reference evidence="1" key="2">
    <citation type="submission" date="2014-03" db="EMBL/GenBank/DDBJ databases">
        <title>The Genome Annotation of Fusarium oxysporum Cotton.</title>
        <authorList>
            <consortium name="The Broad Institute Genomics Platform"/>
            <person name="Ma L.-J."/>
            <person name="Corby-Kistler H."/>
            <person name="Broz K."/>
            <person name="Gale L.R."/>
            <person name="Jonkers W."/>
            <person name="O'Donnell K."/>
            <person name="Ploetz R."/>
            <person name="Steinberg C."/>
            <person name="Schwartz D.C."/>
            <person name="VanEtten H."/>
            <person name="Zhou S."/>
            <person name="Young S.K."/>
            <person name="Zeng Q."/>
            <person name="Gargeya S."/>
            <person name="Fitzgerald M."/>
            <person name="Abouelleil A."/>
            <person name="Alvarado L."/>
            <person name="Chapman S.B."/>
            <person name="Gainer-Dewar J."/>
            <person name="Goldberg J."/>
            <person name="Griggs A."/>
            <person name="Gujja S."/>
            <person name="Hansen M."/>
            <person name="Howarth C."/>
            <person name="Imamovic A."/>
            <person name="Ireland A."/>
            <person name="Larimer J."/>
            <person name="McCowan C."/>
            <person name="Murphy C."/>
            <person name="Pearson M."/>
            <person name="Poon T.W."/>
            <person name="Priest M."/>
            <person name="Roberts A."/>
            <person name="Saif S."/>
            <person name="Shea T."/>
            <person name="Sykes S."/>
            <person name="Wortman J."/>
            <person name="Nusbaum C."/>
            <person name="Birren B."/>
        </authorList>
    </citation>
    <scope>NUCLEOTIDE SEQUENCE</scope>
    <source>
        <strain evidence="1">25433</strain>
    </source>
</reference>
<dbReference type="HOGENOM" id="CLU_3050388_0_0_1"/>
<dbReference type="EMBL" id="KK035720">
    <property type="protein sequence ID" value="EXM12297.1"/>
    <property type="molecule type" value="Genomic_DNA"/>
</dbReference>
<proteinExistence type="predicted"/>
<reference evidence="1" key="1">
    <citation type="submission" date="2011-11" db="EMBL/GenBank/DDBJ databases">
        <title>The Genome Sequence of Fusarium oxysporum Cotton.</title>
        <authorList>
            <consortium name="The Broad Institute Genome Sequencing Platform"/>
            <person name="Ma L.-J."/>
            <person name="Gale L.R."/>
            <person name="Schwartz D.C."/>
            <person name="Zhou S."/>
            <person name="Corby-Kistler H."/>
            <person name="Young S.K."/>
            <person name="Zeng Q."/>
            <person name="Gargeya S."/>
            <person name="Fitzgerald M."/>
            <person name="Haas B."/>
            <person name="Abouelleil A."/>
            <person name="Alvarado L."/>
            <person name="Arachchi H.M."/>
            <person name="Berlin A."/>
            <person name="Brown A."/>
            <person name="Chapman S.B."/>
            <person name="Chen Z."/>
            <person name="Dunbar C."/>
            <person name="Freedman E."/>
            <person name="Gearin G."/>
            <person name="Goldberg J."/>
            <person name="Griggs A."/>
            <person name="Gujja S."/>
            <person name="Heiman D."/>
            <person name="Howarth C."/>
            <person name="Larson L."/>
            <person name="Lui A."/>
            <person name="MacDonald P.J.P."/>
            <person name="Montmayeur A."/>
            <person name="Murphy C."/>
            <person name="Neiman D."/>
            <person name="Pearson M."/>
            <person name="Priest M."/>
            <person name="Roberts A."/>
            <person name="Saif S."/>
            <person name="Shea T."/>
            <person name="Shenoy N."/>
            <person name="Sisk P."/>
            <person name="Stolte C."/>
            <person name="Sykes S."/>
            <person name="Wortman J."/>
            <person name="Nusbaum C."/>
            <person name="Birren B."/>
        </authorList>
    </citation>
    <scope>NUCLEOTIDE SEQUENCE [LARGE SCALE GENOMIC DNA]</scope>
    <source>
        <strain evidence="1">25433</strain>
    </source>
</reference>
<evidence type="ECO:0000313" key="1">
    <source>
        <dbReference type="EMBL" id="EXM12297.1"/>
    </source>
</evidence>
<sequence length="54" mass="6134">MPTTVSSQEAPFPHCHRRASLPCQRHSLAKPFARKFPFLKGLFLRGGPRTSKTR</sequence>
<accession>X0KU59</accession>